<protein>
    <recommendedName>
        <fullName evidence="1">RZZ complex subunit KNTC1/ROD C-terminal domain-containing protein</fullName>
    </recommendedName>
</protein>
<evidence type="ECO:0000313" key="2">
    <source>
        <dbReference type="EMBL" id="KAK2717672.1"/>
    </source>
</evidence>
<dbReference type="Proteomes" id="UP001187531">
    <property type="component" value="Unassembled WGS sequence"/>
</dbReference>
<dbReference type="InterPro" id="IPR019527">
    <property type="entry name" value="RZZ-complex_KNTC1/ROD_C"/>
</dbReference>
<dbReference type="AlphaFoldDB" id="A0AA88L5J3"/>
<evidence type="ECO:0000313" key="3">
    <source>
        <dbReference type="Proteomes" id="UP001187531"/>
    </source>
</evidence>
<gene>
    <name evidence="2" type="ORF">QYM36_006447</name>
</gene>
<accession>A0AA88L5J3</accession>
<reference evidence="2" key="1">
    <citation type="submission" date="2023-07" db="EMBL/GenBank/DDBJ databases">
        <title>Chromosome-level genome assembly of Artemia franciscana.</title>
        <authorList>
            <person name="Jo E."/>
        </authorList>
    </citation>
    <scope>NUCLEOTIDE SEQUENCE</scope>
    <source>
        <tissue evidence="2">Whole body</tissue>
    </source>
</reference>
<comment type="caution">
    <text evidence="2">The sequence shown here is derived from an EMBL/GenBank/DDBJ whole genome shotgun (WGS) entry which is preliminary data.</text>
</comment>
<organism evidence="2 3">
    <name type="scientific">Artemia franciscana</name>
    <name type="common">Brine shrimp</name>
    <name type="synonym">Artemia sanfranciscana</name>
    <dbReference type="NCBI Taxonomy" id="6661"/>
    <lineage>
        <taxon>Eukaryota</taxon>
        <taxon>Metazoa</taxon>
        <taxon>Ecdysozoa</taxon>
        <taxon>Arthropoda</taxon>
        <taxon>Crustacea</taxon>
        <taxon>Branchiopoda</taxon>
        <taxon>Anostraca</taxon>
        <taxon>Artemiidae</taxon>
        <taxon>Artemia</taxon>
    </lineage>
</organism>
<proteinExistence type="predicted"/>
<evidence type="ECO:0000259" key="1">
    <source>
        <dbReference type="Pfam" id="PF10493"/>
    </source>
</evidence>
<sequence>MVPTLWASPIYVEAWNQYLQLVLNSANLSSNWNEEEEFKIANRLGLILQCPDLEKINFNELIQLALFCPEPALALVLLPYAPEDVRSQALQELGLVRDEIYLEEKRNMYSNLGLPL</sequence>
<dbReference type="Pfam" id="PF10493">
    <property type="entry name" value="Rod_C"/>
    <property type="match status" value="1"/>
</dbReference>
<name>A0AA88L5J3_ARTSF</name>
<dbReference type="EMBL" id="JAVRJZ010000010">
    <property type="protein sequence ID" value="KAK2717672.1"/>
    <property type="molecule type" value="Genomic_DNA"/>
</dbReference>
<keyword evidence="3" id="KW-1185">Reference proteome</keyword>
<feature type="domain" description="RZZ complex subunit KNTC1/ROD C-terminal" evidence="1">
    <location>
        <begin position="2"/>
        <end position="93"/>
    </location>
</feature>